<sequence>MLKRFNTIKKYHSFLRFRRDFTKYSLKKVRSFDIFIHWLKSKLSRNQFLLLSGILVGITAGFAGVILKLLVSNIHYFITGKVHFTDQIFFYIVFPFLGIVLTTIIVILFFKGQDRKGIPAILYEIAQNSSLVSSVKMYSQIIQSAVTVGLGGSAGLESPIAVTGAAIGSNFAKTYELDYRNRTLLLAAGATAGIASAFNAPIAGVMFAFEILLTGVVFTDFIPLVVAAVCGSLISKIILKEDVLFHFQARNEFNYNNIPFYLILGIGCGLYARYFVVVSSRIEHFFSSIKLSKLKKAMLGGAILSSLCLLLPPLFGEGYQTIKDITSGQMFKILENSFFGYLSYNNWIIILFLGLICLLKVFATAVTIHAGGNGGNFAPSLFAGGILGYFFASLFTQLGIENVPDSNLVLAGMAGVMSGVMYAPLTAVFLIAESSEGYDLFIPLMIVTVISYLISRWFSPISPDLKEMASKGKIFTREYDRNLLSLIHTSHLIETGFQTIYTGASFAELLELVKYGKRNIIAVIDETGNLKGTITIDDLRPYMFNNESVNSLTIRTLTKAPAAIINSEKDIFSVIKLFDESGSWELPVTNSEGRFMGFVSKSSILLKYRELLKGYS</sequence>
<keyword evidence="9" id="KW-0407">Ion channel</keyword>
<dbReference type="CDD" id="cd00400">
    <property type="entry name" value="Voltage_gated_ClC"/>
    <property type="match status" value="1"/>
</dbReference>
<evidence type="ECO:0000256" key="3">
    <source>
        <dbReference type="ARBA" id="ARBA00022692"/>
    </source>
</evidence>
<evidence type="ECO:0000256" key="10">
    <source>
        <dbReference type="PROSITE-ProRule" id="PRU00703"/>
    </source>
</evidence>
<feature type="transmembrane region" description="Helical" evidence="11">
    <location>
        <begin position="438"/>
        <end position="458"/>
    </location>
</feature>
<name>A0A4Q0M7C9_9SPHI</name>
<dbReference type="InterPro" id="IPR001807">
    <property type="entry name" value="ClC"/>
</dbReference>
<keyword evidence="7" id="KW-0869">Chloride channel</keyword>
<keyword evidence="5" id="KW-0406">Ion transport</keyword>
<accession>A0A4Q0M7C9</accession>
<dbReference type="Gene3D" id="1.10.3080.10">
    <property type="entry name" value="Clc chloride channel"/>
    <property type="match status" value="1"/>
</dbReference>
<evidence type="ECO:0000256" key="7">
    <source>
        <dbReference type="ARBA" id="ARBA00023173"/>
    </source>
</evidence>
<evidence type="ECO:0000256" key="9">
    <source>
        <dbReference type="ARBA" id="ARBA00023303"/>
    </source>
</evidence>
<dbReference type="PANTHER" id="PTHR43427">
    <property type="entry name" value="CHLORIDE CHANNEL PROTEIN CLC-E"/>
    <property type="match status" value="1"/>
</dbReference>
<dbReference type="InterPro" id="IPR046342">
    <property type="entry name" value="CBS_dom_sf"/>
</dbReference>
<feature type="transmembrane region" description="Helical" evidence="11">
    <location>
        <begin position="297"/>
        <end position="315"/>
    </location>
</feature>
<feature type="transmembrane region" description="Helical" evidence="11">
    <location>
        <begin position="88"/>
        <end position="110"/>
    </location>
</feature>
<gene>
    <name evidence="13" type="ORF">EKH83_14435</name>
</gene>
<dbReference type="PRINTS" id="PR00762">
    <property type="entry name" value="CLCHANNEL"/>
</dbReference>
<organism evidence="13 14">
    <name type="scientific">Arcticibacter tournemirensis</name>
    <dbReference type="NCBI Taxonomy" id="699437"/>
    <lineage>
        <taxon>Bacteria</taxon>
        <taxon>Pseudomonadati</taxon>
        <taxon>Bacteroidota</taxon>
        <taxon>Sphingobacteriia</taxon>
        <taxon>Sphingobacteriales</taxon>
        <taxon>Sphingobacteriaceae</taxon>
        <taxon>Arcticibacter</taxon>
    </lineage>
</organism>
<feature type="transmembrane region" description="Helical" evidence="11">
    <location>
        <begin position="221"/>
        <end position="239"/>
    </location>
</feature>
<keyword evidence="8" id="KW-0868">Chloride</keyword>
<dbReference type="Gene3D" id="3.10.580.10">
    <property type="entry name" value="CBS-domain"/>
    <property type="match status" value="1"/>
</dbReference>
<protein>
    <submittedName>
        <fullName evidence="13">Chloride channel protein</fullName>
    </submittedName>
</protein>
<feature type="domain" description="CBS" evidence="12">
    <location>
        <begin position="493"/>
        <end position="549"/>
    </location>
</feature>
<evidence type="ECO:0000256" key="4">
    <source>
        <dbReference type="ARBA" id="ARBA00022989"/>
    </source>
</evidence>
<evidence type="ECO:0000256" key="2">
    <source>
        <dbReference type="ARBA" id="ARBA00022448"/>
    </source>
</evidence>
<comment type="subcellular location">
    <subcellularLocation>
        <location evidence="1">Membrane</location>
        <topology evidence="1">Multi-pass membrane protein</topology>
    </subcellularLocation>
</comment>
<evidence type="ECO:0000256" key="8">
    <source>
        <dbReference type="ARBA" id="ARBA00023214"/>
    </source>
</evidence>
<dbReference type="InterPro" id="IPR050368">
    <property type="entry name" value="ClC-type_chloride_channel"/>
</dbReference>
<dbReference type="AlphaFoldDB" id="A0A4Q0M7C9"/>
<reference evidence="13 14" key="1">
    <citation type="submission" date="2018-12" db="EMBL/GenBank/DDBJ databases">
        <title>The Draft Genome Sequence of the Soil Bacterium Pedobacter tournemirensis R1.</title>
        <authorList>
            <person name="He J."/>
        </authorList>
    </citation>
    <scope>NUCLEOTIDE SEQUENCE [LARGE SCALE GENOMIC DNA]</scope>
    <source>
        <strain evidence="13 14">R1</strain>
    </source>
</reference>
<dbReference type="PANTHER" id="PTHR43427:SF6">
    <property type="entry name" value="CHLORIDE CHANNEL PROTEIN CLC-E"/>
    <property type="match status" value="1"/>
</dbReference>
<feature type="transmembrane region" description="Helical" evidence="11">
    <location>
        <begin position="260"/>
        <end position="277"/>
    </location>
</feature>
<evidence type="ECO:0000313" key="14">
    <source>
        <dbReference type="Proteomes" id="UP000290848"/>
    </source>
</evidence>
<keyword evidence="2" id="KW-0813">Transport</keyword>
<dbReference type="Proteomes" id="UP000290848">
    <property type="component" value="Unassembled WGS sequence"/>
</dbReference>
<keyword evidence="6 11" id="KW-0472">Membrane</keyword>
<proteinExistence type="predicted"/>
<evidence type="ECO:0000259" key="12">
    <source>
        <dbReference type="PROSITE" id="PS51371"/>
    </source>
</evidence>
<dbReference type="EMBL" id="RXOC01000009">
    <property type="protein sequence ID" value="RXF68915.1"/>
    <property type="molecule type" value="Genomic_DNA"/>
</dbReference>
<dbReference type="GO" id="GO:0034707">
    <property type="term" value="C:chloride channel complex"/>
    <property type="evidence" value="ECO:0007669"/>
    <property type="project" value="UniProtKB-KW"/>
</dbReference>
<dbReference type="Pfam" id="PF00571">
    <property type="entry name" value="CBS"/>
    <property type="match status" value="2"/>
</dbReference>
<feature type="transmembrane region" description="Helical" evidence="11">
    <location>
        <begin position="48"/>
        <end position="76"/>
    </location>
</feature>
<keyword evidence="3 11" id="KW-0812">Transmembrane</keyword>
<dbReference type="CDD" id="cd02205">
    <property type="entry name" value="CBS_pair_SF"/>
    <property type="match status" value="1"/>
</dbReference>
<feature type="transmembrane region" description="Helical" evidence="11">
    <location>
        <begin position="377"/>
        <end position="396"/>
    </location>
</feature>
<dbReference type="SUPFAM" id="SSF54631">
    <property type="entry name" value="CBS-domain pair"/>
    <property type="match status" value="1"/>
</dbReference>
<feature type="domain" description="CBS" evidence="12">
    <location>
        <begin position="557"/>
        <end position="614"/>
    </location>
</feature>
<keyword evidence="4 11" id="KW-1133">Transmembrane helix</keyword>
<feature type="transmembrane region" description="Helical" evidence="11">
    <location>
        <begin position="408"/>
        <end position="432"/>
    </location>
</feature>
<dbReference type="Pfam" id="PF00654">
    <property type="entry name" value="Voltage_CLC"/>
    <property type="match status" value="1"/>
</dbReference>
<evidence type="ECO:0000256" key="5">
    <source>
        <dbReference type="ARBA" id="ARBA00023065"/>
    </source>
</evidence>
<evidence type="ECO:0000313" key="13">
    <source>
        <dbReference type="EMBL" id="RXF68915.1"/>
    </source>
</evidence>
<feature type="transmembrane region" description="Helical" evidence="11">
    <location>
        <begin position="347"/>
        <end position="371"/>
    </location>
</feature>
<evidence type="ECO:0000256" key="1">
    <source>
        <dbReference type="ARBA" id="ARBA00004141"/>
    </source>
</evidence>
<evidence type="ECO:0000256" key="6">
    <source>
        <dbReference type="ARBA" id="ARBA00023136"/>
    </source>
</evidence>
<dbReference type="SUPFAM" id="SSF81340">
    <property type="entry name" value="Clc chloride channel"/>
    <property type="match status" value="1"/>
</dbReference>
<dbReference type="GO" id="GO:0005254">
    <property type="term" value="F:chloride channel activity"/>
    <property type="evidence" value="ECO:0007669"/>
    <property type="project" value="UniProtKB-KW"/>
</dbReference>
<dbReference type="InterPro" id="IPR014743">
    <property type="entry name" value="Cl-channel_core"/>
</dbReference>
<dbReference type="PROSITE" id="PS51371">
    <property type="entry name" value="CBS"/>
    <property type="match status" value="2"/>
</dbReference>
<keyword evidence="10" id="KW-0129">CBS domain</keyword>
<feature type="transmembrane region" description="Helical" evidence="11">
    <location>
        <begin position="183"/>
        <end position="209"/>
    </location>
</feature>
<evidence type="ECO:0000256" key="11">
    <source>
        <dbReference type="SAM" id="Phobius"/>
    </source>
</evidence>
<dbReference type="InterPro" id="IPR000644">
    <property type="entry name" value="CBS_dom"/>
</dbReference>
<comment type="caution">
    <text evidence="13">The sequence shown here is derived from an EMBL/GenBank/DDBJ whole genome shotgun (WGS) entry which is preliminary data.</text>
</comment>